<dbReference type="Proteomes" id="UP000002218">
    <property type="component" value="Chromosome"/>
</dbReference>
<dbReference type="eggNOG" id="COG0274">
    <property type="taxonomic scope" value="Bacteria"/>
</dbReference>
<dbReference type="GO" id="GO:0004139">
    <property type="term" value="F:deoxyribose-phosphate aldolase activity"/>
    <property type="evidence" value="ECO:0007669"/>
    <property type="project" value="UniProtKB-UniRule"/>
</dbReference>
<dbReference type="AlphaFoldDB" id="C8XDC4"/>
<dbReference type="KEGG" id="nml:Namu_5350"/>
<dbReference type="HOGENOM" id="CLU_053595_0_2_11"/>
<dbReference type="PANTHER" id="PTHR10889">
    <property type="entry name" value="DEOXYRIBOSE-PHOSPHATE ALDOLASE"/>
    <property type="match status" value="1"/>
</dbReference>
<keyword evidence="1" id="KW-0963">Cytoplasm</keyword>
<dbReference type="PIRSF" id="PIRSF001357">
    <property type="entry name" value="DeoC"/>
    <property type="match status" value="1"/>
</dbReference>
<evidence type="ECO:0000256" key="1">
    <source>
        <dbReference type="ARBA" id="ARBA00022490"/>
    </source>
</evidence>
<evidence type="ECO:0000256" key="3">
    <source>
        <dbReference type="NCBIfam" id="TIGR00126"/>
    </source>
</evidence>
<organism evidence="4 5">
    <name type="scientific">Nakamurella multipartita (strain ATCC 700099 / DSM 44233 / CIP 104796 / JCM 9543 / NBRC 105858 / Y-104)</name>
    <name type="common">Microsphaera multipartita</name>
    <dbReference type="NCBI Taxonomy" id="479431"/>
    <lineage>
        <taxon>Bacteria</taxon>
        <taxon>Bacillati</taxon>
        <taxon>Actinomycetota</taxon>
        <taxon>Actinomycetes</taxon>
        <taxon>Nakamurellales</taxon>
        <taxon>Nakamurellaceae</taxon>
        <taxon>Nakamurella</taxon>
    </lineage>
</organism>
<evidence type="ECO:0000313" key="5">
    <source>
        <dbReference type="Proteomes" id="UP000002218"/>
    </source>
</evidence>
<dbReference type="InParanoid" id="C8XDC4"/>
<dbReference type="EMBL" id="CP001737">
    <property type="protein sequence ID" value="ACV81614.1"/>
    <property type="molecule type" value="Genomic_DNA"/>
</dbReference>
<dbReference type="GO" id="GO:0016052">
    <property type="term" value="P:carbohydrate catabolic process"/>
    <property type="evidence" value="ECO:0007669"/>
    <property type="project" value="TreeGrafter"/>
</dbReference>
<reference evidence="5" key="1">
    <citation type="submission" date="2009-09" db="EMBL/GenBank/DDBJ databases">
        <title>The complete genome of Nakamurella multipartita DSM 44233.</title>
        <authorList>
            <consortium name="US DOE Joint Genome Institute (JGI-PGF)"/>
            <person name="Lucas S."/>
            <person name="Copeland A."/>
            <person name="Lapidus A."/>
            <person name="Glavina del Rio T."/>
            <person name="Dalin E."/>
            <person name="Tice H."/>
            <person name="Bruce D."/>
            <person name="Goodwin L."/>
            <person name="Pitluck S."/>
            <person name="Kyrpides N."/>
            <person name="Mavromatis K."/>
            <person name="Ivanova N."/>
            <person name="Ovchinnikova G."/>
            <person name="Sims D."/>
            <person name="Meincke L."/>
            <person name="Brettin T."/>
            <person name="Detter J.C."/>
            <person name="Han C."/>
            <person name="Larimer F."/>
            <person name="Land M."/>
            <person name="Hauser L."/>
            <person name="Markowitz V."/>
            <person name="Cheng J.-F."/>
            <person name="Hugenholtz P."/>
            <person name="Woyke T."/>
            <person name="Wu D."/>
            <person name="Klenk H.-P."/>
            <person name="Eisen J.A."/>
        </authorList>
    </citation>
    <scope>NUCLEOTIDE SEQUENCE [LARGE SCALE GENOMIC DNA]</scope>
    <source>
        <strain evidence="5">ATCC 700099 / DSM 44233 / CIP 104796 / JCM 9543 / NBRC 105858 / Y-104</strain>
    </source>
</reference>
<keyword evidence="5" id="KW-1185">Reference proteome</keyword>
<sequence length="228" mass="23644">MLPPAQLAGRIQHTLIGQAITDRQIREHVAQTVEHGFDAAIVPPCWVPLARRELRGTVARIGSIVDFPHGSAQTSVRVAEVRALVDAGVDELDATVNVGFLLSGRVTEFADDLAAVVGAAAPIGVKLMLELPLLDARQRERAVSAAIDAGAAFVAIASRFSVGVADPASIGYLRRCVPPSMGVKASGGIRTIEQVRALLAAGADLIGTSTGIAIVTEKGTAGGPRNSY</sequence>
<dbReference type="GO" id="GO:0005737">
    <property type="term" value="C:cytoplasm"/>
    <property type="evidence" value="ECO:0007669"/>
    <property type="project" value="InterPro"/>
</dbReference>
<dbReference type="STRING" id="479431.Namu_5350"/>
<evidence type="ECO:0000313" key="4">
    <source>
        <dbReference type="EMBL" id="ACV81614.1"/>
    </source>
</evidence>
<dbReference type="GO" id="GO:0009264">
    <property type="term" value="P:deoxyribonucleotide catabolic process"/>
    <property type="evidence" value="ECO:0007669"/>
    <property type="project" value="UniProtKB-UniRule"/>
</dbReference>
<evidence type="ECO:0000256" key="2">
    <source>
        <dbReference type="ARBA" id="ARBA00023270"/>
    </source>
</evidence>
<keyword evidence="2" id="KW-0704">Schiff base</keyword>
<proteinExistence type="predicted"/>
<accession>C8XDC4</accession>
<dbReference type="EC" id="4.1.2.4" evidence="3"/>
<dbReference type="SUPFAM" id="SSF51569">
    <property type="entry name" value="Aldolase"/>
    <property type="match status" value="1"/>
</dbReference>
<gene>
    <name evidence="4" type="ordered locus">Namu_5350</name>
</gene>
<dbReference type="PANTHER" id="PTHR10889:SF1">
    <property type="entry name" value="DEOXYRIBOSE-PHOSPHATE ALDOLASE"/>
    <property type="match status" value="1"/>
</dbReference>
<protein>
    <recommendedName>
        <fullName evidence="3">Deoxyribose-phosphate aldolase</fullName>
        <ecNumber evidence="3">4.1.2.4</ecNumber>
    </recommendedName>
</protein>
<dbReference type="SMART" id="SM01133">
    <property type="entry name" value="DeoC"/>
    <property type="match status" value="1"/>
</dbReference>
<reference evidence="4 5" key="2">
    <citation type="journal article" date="2010" name="Stand. Genomic Sci.">
        <title>Complete genome sequence of Nakamurella multipartita type strain (Y-104).</title>
        <authorList>
            <person name="Tice H."/>
            <person name="Mayilraj S."/>
            <person name="Sims D."/>
            <person name="Lapidus A."/>
            <person name="Nolan M."/>
            <person name="Lucas S."/>
            <person name="Glavina Del Rio T."/>
            <person name="Copeland A."/>
            <person name="Cheng J.F."/>
            <person name="Meincke L."/>
            <person name="Bruce D."/>
            <person name="Goodwin L."/>
            <person name="Pitluck S."/>
            <person name="Ivanova N."/>
            <person name="Mavromatis K."/>
            <person name="Ovchinnikova G."/>
            <person name="Pati A."/>
            <person name="Chen A."/>
            <person name="Palaniappan K."/>
            <person name="Land M."/>
            <person name="Hauser L."/>
            <person name="Chang Y.J."/>
            <person name="Jeffries C.D."/>
            <person name="Detter J.C."/>
            <person name="Brettin T."/>
            <person name="Rohde M."/>
            <person name="Goker M."/>
            <person name="Bristow J."/>
            <person name="Eisen J.A."/>
            <person name="Markowitz V."/>
            <person name="Hugenholtz P."/>
            <person name="Kyrpides N.C."/>
            <person name="Klenk H.P."/>
            <person name="Chen F."/>
        </authorList>
    </citation>
    <scope>NUCLEOTIDE SEQUENCE [LARGE SCALE GENOMIC DNA]</scope>
    <source>
        <strain evidence="5">ATCC 700099 / DSM 44233 / CIP 104796 / JCM 9543 / NBRC 105858 / Y-104</strain>
    </source>
</reference>
<dbReference type="NCBIfam" id="TIGR00126">
    <property type="entry name" value="deoC"/>
    <property type="match status" value="1"/>
</dbReference>
<dbReference type="InterPro" id="IPR002915">
    <property type="entry name" value="DeoC/FbaB/LacD_aldolase"/>
</dbReference>
<name>C8XDC4_NAKMY</name>
<dbReference type="Gene3D" id="3.20.20.70">
    <property type="entry name" value="Aldolase class I"/>
    <property type="match status" value="1"/>
</dbReference>
<dbReference type="InterPro" id="IPR013785">
    <property type="entry name" value="Aldolase_TIM"/>
</dbReference>
<dbReference type="Pfam" id="PF01791">
    <property type="entry name" value="DeoC"/>
    <property type="match status" value="1"/>
</dbReference>
<dbReference type="InterPro" id="IPR011343">
    <property type="entry name" value="DeoC"/>
</dbReference>